<dbReference type="Proteomes" id="UP000765509">
    <property type="component" value="Unassembled WGS sequence"/>
</dbReference>
<reference evidence="1" key="1">
    <citation type="submission" date="2021-03" db="EMBL/GenBank/DDBJ databases">
        <title>Draft genome sequence of rust myrtle Austropuccinia psidii MF-1, a brazilian biotype.</title>
        <authorList>
            <person name="Quecine M.C."/>
            <person name="Pachon D.M.R."/>
            <person name="Bonatelli M.L."/>
            <person name="Correr F.H."/>
            <person name="Franceschini L.M."/>
            <person name="Leite T.F."/>
            <person name="Margarido G.R.A."/>
            <person name="Almeida C.A."/>
            <person name="Ferrarezi J.A."/>
            <person name="Labate C.A."/>
        </authorList>
    </citation>
    <scope>NUCLEOTIDE SEQUENCE</scope>
    <source>
        <strain evidence="1">MF-1</strain>
    </source>
</reference>
<evidence type="ECO:0000313" key="2">
    <source>
        <dbReference type="Proteomes" id="UP000765509"/>
    </source>
</evidence>
<name>A0A9Q3JUM6_9BASI</name>
<proteinExistence type="predicted"/>
<evidence type="ECO:0000313" key="1">
    <source>
        <dbReference type="EMBL" id="MBW0569648.1"/>
    </source>
</evidence>
<dbReference type="EMBL" id="AVOT02084777">
    <property type="protein sequence ID" value="MBW0569648.1"/>
    <property type="molecule type" value="Genomic_DNA"/>
</dbReference>
<organism evidence="1 2">
    <name type="scientific">Austropuccinia psidii MF-1</name>
    <dbReference type="NCBI Taxonomy" id="1389203"/>
    <lineage>
        <taxon>Eukaryota</taxon>
        <taxon>Fungi</taxon>
        <taxon>Dikarya</taxon>
        <taxon>Basidiomycota</taxon>
        <taxon>Pucciniomycotina</taxon>
        <taxon>Pucciniomycetes</taxon>
        <taxon>Pucciniales</taxon>
        <taxon>Sphaerophragmiaceae</taxon>
        <taxon>Austropuccinia</taxon>
    </lineage>
</organism>
<gene>
    <name evidence="1" type="ORF">O181_109363</name>
</gene>
<dbReference type="OrthoDB" id="3039677at2759"/>
<comment type="caution">
    <text evidence="1">The sequence shown here is derived from an EMBL/GenBank/DDBJ whole genome shotgun (WGS) entry which is preliminary data.</text>
</comment>
<protein>
    <submittedName>
        <fullName evidence="1">Uncharacterized protein</fullName>
    </submittedName>
</protein>
<dbReference type="AlphaFoldDB" id="A0A9Q3JUM6"/>
<keyword evidence="2" id="KW-1185">Reference proteome</keyword>
<sequence>MLSCLNLAPSERLNPENVYVAGIIPGLKQPSSFQLSYLLMPLIKERKELLKGYHFHPPQQVLQDPLSMLPSSWPLWMWLPCASLLDLFLIQETTFVIFELFKKLKLKKLVLNFTTGTHTKIINQPLPNSLGQPQNNNKRFSLSMECNIQFWKTFRIGMQPEWLVLT</sequence>
<accession>A0A9Q3JUM6</accession>